<proteinExistence type="predicted"/>
<evidence type="ECO:0000313" key="3">
    <source>
        <dbReference type="Proteomes" id="UP000534783"/>
    </source>
</evidence>
<evidence type="ECO:0000259" key="1">
    <source>
        <dbReference type="Pfam" id="PF01464"/>
    </source>
</evidence>
<dbReference type="CDD" id="cd13400">
    <property type="entry name" value="LT_IagB-like"/>
    <property type="match status" value="1"/>
</dbReference>
<evidence type="ECO:0000313" key="2">
    <source>
        <dbReference type="EMBL" id="NKE70175.1"/>
    </source>
</evidence>
<feature type="domain" description="Transglycosylase SLT" evidence="1">
    <location>
        <begin position="39"/>
        <end position="134"/>
    </location>
</feature>
<accession>A0A7X6DMZ3</accession>
<keyword evidence="3" id="KW-1185">Reference proteome</keyword>
<dbReference type="InterPro" id="IPR008258">
    <property type="entry name" value="Transglycosylase_SLT_dom_1"/>
</dbReference>
<gene>
    <name evidence="2" type="ORF">MNODULE_05385</name>
</gene>
<comment type="caution">
    <text evidence="2">The sequence shown here is derived from an EMBL/GenBank/DDBJ whole genome shotgun (WGS) entry which is preliminary data.</text>
</comment>
<dbReference type="Pfam" id="PF01464">
    <property type="entry name" value="SLT"/>
    <property type="match status" value="1"/>
</dbReference>
<sequence length="154" mass="17180">MSNRIGTRKNQRPPQITAFLVSVSLIITGLISDSAHAFCFEEAGAIYRVSPELLWAIAKVESSFNPSAMNRNANGSYDVGLMQINSAWANVLGEELWASLRNPCQNVKVGAWILAQCMQRYGYTWEAVGCYNATSPDKRAKYAWKVFLSLPNRK</sequence>
<reference evidence="2 3" key="1">
    <citation type="journal article" date="2020" name="Nature">
        <title>Bacterial chemolithoautotrophy via manganese oxidation.</title>
        <authorList>
            <person name="Yu H."/>
            <person name="Leadbetter J.R."/>
        </authorList>
    </citation>
    <scope>NUCLEOTIDE SEQUENCE [LARGE SCALE GENOMIC DNA]</scope>
    <source>
        <strain evidence="2 3">Mn-1</strain>
    </source>
</reference>
<dbReference type="Proteomes" id="UP000534783">
    <property type="component" value="Unassembled WGS sequence"/>
</dbReference>
<dbReference type="SUPFAM" id="SSF53955">
    <property type="entry name" value="Lysozyme-like"/>
    <property type="match status" value="1"/>
</dbReference>
<dbReference type="AlphaFoldDB" id="A0A7X6DMZ3"/>
<name>A0A7X6DMZ3_9BACT</name>
<dbReference type="InterPro" id="IPR023346">
    <property type="entry name" value="Lysozyme-like_dom_sf"/>
</dbReference>
<dbReference type="EMBL" id="VTOW01000001">
    <property type="protein sequence ID" value="NKE70175.1"/>
    <property type="molecule type" value="Genomic_DNA"/>
</dbReference>
<organism evidence="2 3">
    <name type="scientific">Candidatus Manganitrophus noduliformans</name>
    <dbReference type="NCBI Taxonomy" id="2606439"/>
    <lineage>
        <taxon>Bacteria</taxon>
        <taxon>Pseudomonadati</taxon>
        <taxon>Nitrospirota</taxon>
        <taxon>Nitrospiria</taxon>
        <taxon>Candidatus Troglogloeales</taxon>
        <taxon>Candidatus Manganitrophaceae</taxon>
        <taxon>Candidatus Manganitrophus</taxon>
    </lineage>
</organism>
<dbReference type="Gene3D" id="1.10.530.10">
    <property type="match status" value="1"/>
</dbReference>
<protein>
    <submittedName>
        <fullName evidence="2">Lytic transglycosylase domain-containing protein</fullName>
    </submittedName>
</protein>